<protein>
    <submittedName>
        <fullName evidence="2">Uncharacterized protein</fullName>
    </submittedName>
</protein>
<feature type="region of interest" description="Disordered" evidence="1">
    <location>
        <begin position="267"/>
        <end position="287"/>
    </location>
</feature>
<proteinExistence type="predicted"/>
<keyword evidence="3" id="KW-1185">Reference proteome</keyword>
<feature type="region of interest" description="Disordered" evidence="1">
    <location>
        <begin position="305"/>
        <end position="329"/>
    </location>
</feature>
<dbReference type="EMBL" id="JARJCW010000011">
    <property type="protein sequence ID" value="KAJ7219553.1"/>
    <property type="molecule type" value="Genomic_DNA"/>
</dbReference>
<feature type="compositionally biased region" description="Polar residues" evidence="1">
    <location>
        <begin position="212"/>
        <end position="223"/>
    </location>
</feature>
<evidence type="ECO:0000313" key="3">
    <source>
        <dbReference type="Proteomes" id="UP001219525"/>
    </source>
</evidence>
<accession>A0AAD6VWG1</accession>
<feature type="region of interest" description="Disordered" evidence="1">
    <location>
        <begin position="194"/>
        <end position="223"/>
    </location>
</feature>
<comment type="caution">
    <text evidence="2">The sequence shown here is derived from an EMBL/GenBank/DDBJ whole genome shotgun (WGS) entry which is preliminary data.</text>
</comment>
<evidence type="ECO:0000313" key="2">
    <source>
        <dbReference type="EMBL" id="KAJ7219553.1"/>
    </source>
</evidence>
<organism evidence="2 3">
    <name type="scientific">Mycena pura</name>
    <dbReference type="NCBI Taxonomy" id="153505"/>
    <lineage>
        <taxon>Eukaryota</taxon>
        <taxon>Fungi</taxon>
        <taxon>Dikarya</taxon>
        <taxon>Basidiomycota</taxon>
        <taxon>Agaricomycotina</taxon>
        <taxon>Agaricomycetes</taxon>
        <taxon>Agaricomycetidae</taxon>
        <taxon>Agaricales</taxon>
        <taxon>Marasmiineae</taxon>
        <taxon>Mycenaceae</taxon>
        <taxon>Mycena</taxon>
    </lineage>
</organism>
<sequence length="329" mass="35423">MDMTYDGQNEFGSSRLALRVHPNVIHDVAARLNKLLAELGSELFSSSTPASFPAVCLTYPRAGSEKTLGANCLLHRDPHVNKGICGANDCGKSTSDELTSSCAMSGLTFAVVWDPDADDIVTFSAPELFELHATEPDSPSDAYDNRSQILTIGPSFLGAGVPSEFTGSHTPATLQHFRENTEFAGPLSSLCASATARGRRQDGARRRPRRSMGSTSTCAGPSSARRTTYRYASCFQVLDDFAFDPRTSFARAHLHTWMQAMQTKGLARDDVSDEGATRPGHSRDWFSMTTTSTSNFVSVENEMDDASSFALEAPNTPGPSRGRPAPPGI</sequence>
<gene>
    <name evidence="2" type="ORF">GGX14DRAFT_592735</name>
</gene>
<dbReference type="Proteomes" id="UP001219525">
    <property type="component" value="Unassembled WGS sequence"/>
</dbReference>
<name>A0AAD6VWG1_9AGAR</name>
<evidence type="ECO:0000256" key="1">
    <source>
        <dbReference type="SAM" id="MobiDB-lite"/>
    </source>
</evidence>
<reference evidence="2" key="1">
    <citation type="submission" date="2023-03" db="EMBL/GenBank/DDBJ databases">
        <title>Massive genome expansion in bonnet fungi (Mycena s.s.) driven by repeated elements and novel gene families across ecological guilds.</title>
        <authorList>
            <consortium name="Lawrence Berkeley National Laboratory"/>
            <person name="Harder C.B."/>
            <person name="Miyauchi S."/>
            <person name="Viragh M."/>
            <person name="Kuo A."/>
            <person name="Thoen E."/>
            <person name="Andreopoulos B."/>
            <person name="Lu D."/>
            <person name="Skrede I."/>
            <person name="Drula E."/>
            <person name="Henrissat B."/>
            <person name="Morin E."/>
            <person name="Kohler A."/>
            <person name="Barry K."/>
            <person name="LaButti K."/>
            <person name="Morin E."/>
            <person name="Salamov A."/>
            <person name="Lipzen A."/>
            <person name="Mereny Z."/>
            <person name="Hegedus B."/>
            <person name="Baldrian P."/>
            <person name="Stursova M."/>
            <person name="Weitz H."/>
            <person name="Taylor A."/>
            <person name="Grigoriev I.V."/>
            <person name="Nagy L.G."/>
            <person name="Martin F."/>
            <person name="Kauserud H."/>
        </authorList>
    </citation>
    <scope>NUCLEOTIDE SEQUENCE</scope>
    <source>
        <strain evidence="2">9144</strain>
    </source>
</reference>
<dbReference type="AlphaFoldDB" id="A0AAD6VWG1"/>